<dbReference type="RefSeq" id="WP_165579555.1">
    <property type="nucleotide sequence ID" value="NZ_VTXP01000004.1"/>
</dbReference>
<dbReference type="PANTHER" id="PTHR43464:SF19">
    <property type="entry name" value="UBIQUINONE BIOSYNTHESIS O-METHYLTRANSFERASE, MITOCHONDRIAL"/>
    <property type="match status" value="1"/>
</dbReference>
<organism evidence="4 5">
    <name type="scientific">Vibrio coralliilyticus</name>
    <dbReference type="NCBI Taxonomy" id="190893"/>
    <lineage>
        <taxon>Bacteria</taxon>
        <taxon>Pseudomonadati</taxon>
        <taxon>Pseudomonadota</taxon>
        <taxon>Gammaproteobacteria</taxon>
        <taxon>Vibrionales</taxon>
        <taxon>Vibrionaceae</taxon>
        <taxon>Vibrio</taxon>
    </lineage>
</organism>
<evidence type="ECO:0000313" key="4">
    <source>
        <dbReference type="EMBL" id="NOJ22602.1"/>
    </source>
</evidence>
<keyword evidence="2" id="KW-0808">Transferase</keyword>
<dbReference type="Pfam" id="PF13489">
    <property type="entry name" value="Methyltransf_23"/>
    <property type="match status" value="1"/>
</dbReference>
<dbReference type="CDD" id="cd02440">
    <property type="entry name" value="AdoMet_MTases"/>
    <property type="match status" value="1"/>
</dbReference>
<evidence type="ECO:0000256" key="1">
    <source>
        <dbReference type="ARBA" id="ARBA00022603"/>
    </source>
</evidence>
<dbReference type="EMBL" id="VTXP01000004">
    <property type="protein sequence ID" value="NOJ22602.1"/>
    <property type="molecule type" value="Genomic_DNA"/>
</dbReference>
<dbReference type="AlphaFoldDB" id="A0AAP6ZK66"/>
<evidence type="ECO:0000313" key="5">
    <source>
        <dbReference type="Proteomes" id="UP000576645"/>
    </source>
</evidence>
<dbReference type="PANTHER" id="PTHR43464">
    <property type="entry name" value="METHYLTRANSFERASE"/>
    <property type="match status" value="1"/>
</dbReference>
<name>A0AAP6ZK66_9VIBR</name>
<dbReference type="GO" id="GO:0032259">
    <property type="term" value="P:methylation"/>
    <property type="evidence" value="ECO:0007669"/>
    <property type="project" value="UniProtKB-KW"/>
</dbReference>
<dbReference type="Proteomes" id="UP000576645">
    <property type="component" value="Unassembled WGS sequence"/>
</dbReference>
<protein>
    <submittedName>
        <fullName evidence="4">Class I SAM-dependent methyltransferase</fullName>
    </submittedName>
</protein>
<proteinExistence type="predicted"/>
<dbReference type="SUPFAM" id="SSF53335">
    <property type="entry name" value="S-adenosyl-L-methionine-dependent methyltransferases"/>
    <property type="match status" value="1"/>
</dbReference>
<dbReference type="GO" id="GO:0008168">
    <property type="term" value="F:methyltransferase activity"/>
    <property type="evidence" value="ECO:0007669"/>
    <property type="project" value="UniProtKB-KW"/>
</dbReference>
<comment type="caution">
    <text evidence="4">The sequence shown here is derived from an EMBL/GenBank/DDBJ whole genome shotgun (WGS) entry which is preliminary data.</text>
</comment>
<keyword evidence="3" id="KW-0949">S-adenosyl-L-methionine</keyword>
<evidence type="ECO:0000256" key="3">
    <source>
        <dbReference type="ARBA" id="ARBA00022691"/>
    </source>
</evidence>
<evidence type="ECO:0000256" key="2">
    <source>
        <dbReference type="ARBA" id="ARBA00022679"/>
    </source>
</evidence>
<dbReference type="InterPro" id="IPR029063">
    <property type="entry name" value="SAM-dependent_MTases_sf"/>
</dbReference>
<dbReference type="Gene3D" id="3.40.50.150">
    <property type="entry name" value="Vaccinia Virus protein VP39"/>
    <property type="match status" value="1"/>
</dbReference>
<keyword evidence="1 4" id="KW-0489">Methyltransferase</keyword>
<sequence length="202" mass="22714">MSSTASFYEKNAIKLAKQYDSLKFESVHKSWSAYWPNSGVKVLDVGAGSGRDARWFSERGCSVVAIEPSQYLREIGKQNCSDKVVWLADSLPSLEQAICLVEQYDVVLLSAVWMHLPVNQRDMAIRVLSNLLSDNGLLVITLRHGIFKDSRETFGVSVSELERLCRDVGLFVLYDTDDEDALQREEVSWQTVVIKKSSAMEG</sequence>
<accession>A0AAP6ZK66</accession>
<gene>
    <name evidence="4" type="ORF">F0238_07610</name>
</gene>
<reference evidence="4 5" key="1">
    <citation type="submission" date="2019-09" db="EMBL/GenBank/DDBJ databases">
        <title>Draft genome sequencing and comparative genomics of hatchery-associated Vibrios.</title>
        <authorList>
            <person name="Kehlet-Delgado H."/>
            <person name="Mueller R.S."/>
        </authorList>
    </citation>
    <scope>NUCLEOTIDE SEQUENCE [LARGE SCALE GENOMIC DNA]</scope>
    <source>
        <strain evidence="4 5">09-121-3</strain>
    </source>
</reference>